<proteinExistence type="predicted"/>
<dbReference type="InterPro" id="IPR027417">
    <property type="entry name" value="P-loop_NTPase"/>
</dbReference>
<organism evidence="2 3">
    <name type="scientific">Devosia equisanguinis</name>
    <dbReference type="NCBI Taxonomy" id="2490941"/>
    <lineage>
        <taxon>Bacteria</taxon>
        <taxon>Pseudomonadati</taxon>
        <taxon>Pseudomonadota</taxon>
        <taxon>Alphaproteobacteria</taxon>
        <taxon>Hyphomicrobiales</taxon>
        <taxon>Devosiaceae</taxon>
        <taxon>Devosia</taxon>
    </lineage>
</organism>
<dbReference type="AlphaFoldDB" id="A0A3S4C9R6"/>
<accession>A0A3S4C9R6</accession>
<keyword evidence="2" id="KW-0067">ATP-binding</keyword>
<dbReference type="NCBIfam" id="TIGR02786">
    <property type="entry name" value="addB_alphas"/>
    <property type="match status" value="1"/>
</dbReference>
<evidence type="ECO:0000313" key="2">
    <source>
        <dbReference type="EMBL" id="VDS03364.1"/>
    </source>
</evidence>
<dbReference type="Gene3D" id="3.90.320.10">
    <property type="match status" value="1"/>
</dbReference>
<name>A0A3S4C9R6_9HYPH</name>
<keyword evidence="2" id="KW-0547">Nucleotide-binding</keyword>
<dbReference type="Proteomes" id="UP000268844">
    <property type="component" value="Unassembled WGS sequence"/>
</dbReference>
<sequence length="1005" mass="108980">MSVFSIAPHAPFLPTLVAAIMDGRLTGDWPRSDPFWLSDITIIVPTQRARQSLAEAFARHPQHRGLLPDIRTFGGDEGEEEPFLPPFDVPALPKAASPLRRRLVLSRLVAAWAHSDAGRQAFSTPPSAAEIFSMADSLGTVLDDLSIEERTPANIAAIGEALSQELGAYWQQTLTFLDIALTAWPAYLAEAGLADPAALRGIRLDRQAAAAPHLFGERPVIAAGSTGSIPATARLLAAIARLPRGAVVLPGLDMALTPEALADLRDPTRNPHGHPHYGLVHLLPILGVTPDGVTELAGGEHPRTRLINLALAPTDQTAFWAAHRLDEAALQQAITGLAVIEARTEDEEGRAIALAARAALAEGKSVGIVTPDRNLARRIAAELARFDIIIDDAAGAPLFHAPAGRLARQVLRLVANRWAPVDLMALLRNQAFGLGRERRTIAELADAIELALLRGQRPGQGVDGLLMALAAHTEQTSSRRARRLNDTERADIAALFAELAQALASLTTLLATPRIDASALAVALWSAVEQISGSLALRGRDEMAAWAEEMARLPGQGHHFAPIGLDGVLATLMSGYEVRNREQRRQDIAIWGQLEARLMRPELMILAGLNEDVWPAAADPGPWLSRGMRIVAGLEPPERQQGLAAHDFVEALGAPEAIIAFSSRIGTSPALPSRLVQRVDAFAGSAVAEILRRRGRHWLLAARRLDAVDSVKPASRPEPNPPVNKRPRQLSVTEIETLIRSPYDLYARHVLGLRPLDPLGEDPDMRERGTIIHTIFARFVNEGHDPLAADALERLMTIAGEEFSGLEHIGERRDIWLKRFGVAAGQFLDFERDRAPQVRRRHAEIDGALTLKLDKEIKVIGRADRVDELVDGSLEILDFKTGSPPTKRAMTGFEAPQLPLEAAIARAGGMDKIAAADTSALTYVKIGLGPEAFKPSAFATAPEMDVMAVADEISRRMQRHIDHFLLRQTPMPARLLPLKTQSFAGAYDHLSRLAEWTAVDGEDEA</sequence>
<evidence type="ECO:0000313" key="3">
    <source>
        <dbReference type="Proteomes" id="UP000268844"/>
    </source>
</evidence>
<dbReference type="RefSeq" id="WP_126148979.1">
    <property type="nucleotide sequence ID" value="NZ_JBHTMH010000001.1"/>
</dbReference>
<evidence type="ECO:0000259" key="1">
    <source>
        <dbReference type="Pfam" id="PF12705"/>
    </source>
</evidence>
<protein>
    <submittedName>
        <fullName evidence="2">ATP-dependent helicase/deoxyribonuclease subunit B</fullName>
        <ecNumber evidence="2">3.6.4.12</ecNumber>
    </submittedName>
</protein>
<keyword evidence="2" id="KW-0347">Helicase</keyword>
<dbReference type="GO" id="GO:0003678">
    <property type="term" value="F:DNA helicase activity"/>
    <property type="evidence" value="ECO:0007669"/>
    <property type="project" value="UniProtKB-EC"/>
</dbReference>
<keyword evidence="3" id="KW-1185">Reference proteome</keyword>
<keyword evidence="2" id="KW-0378">Hydrolase</keyword>
<gene>
    <name evidence="2" type="primary">rexB</name>
    <name evidence="2" type="ORF">DEVEQU_00486</name>
</gene>
<dbReference type="GO" id="GO:0016787">
    <property type="term" value="F:hydrolase activity"/>
    <property type="evidence" value="ECO:0007669"/>
    <property type="project" value="UniProtKB-KW"/>
</dbReference>
<feature type="domain" description="PD-(D/E)XK endonuclease-like" evidence="1">
    <location>
        <begin position="729"/>
        <end position="956"/>
    </location>
</feature>
<reference evidence="2 3" key="1">
    <citation type="submission" date="2018-12" db="EMBL/GenBank/DDBJ databases">
        <authorList>
            <person name="Criscuolo A."/>
        </authorList>
    </citation>
    <scope>NUCLEOTIDE SEQUENCE [LARGE SCALE GENOMIC DNA]</scope>
    <source>
        <strain evidence="2">ACIP1116281</strain>
    </source>
</reference>
<dbReference type="EC" id="3.6.4.12" evidence="2"/>
<dbReference type="InterPro" id="IPR011604">
    <property type="entry name" value="PDDEXK-like_dom_sf"/>
</dbReference>
<dbReference type="Pfam" id="PF12705">
    <property type="entry name" value="PDDEXK_1"/>
    <property type="match status" value="1"/>
</dbReference>
<dbReference type="SUPFAM" id="SSF52540">
    <property type="entry name" value="P-loop containing nucleoside triphosphate hydrolases"/>
    <property type="match status" value="1"/>
</dbReference>
<dbReference type="InterPro" id="IPR014153">
    <property type="entry name" value="Ds_break_AddB"/>
</dbReference>
<dbReference type="EMBL" id="UZWD01000007">
    <property type="protein sequence ID" value="VDS03364.1"/>
    <property type="molecule type" value="Genomic_DNA"/>
</dbReference>
<dbReference type="InterPro" id="IPR038726">
    <property type="entry name" value="PDDEXK_AddAB-type"/>
</dbReference>
<dbReference type="OrthoDB" id="9780606at2"/>